<dbReference type="Pfam" id="PF12774">
    <property type="entry name" value="AAA_6"/>
    <property type="match status" value="1"/>
</dbReference>
<dbReference type="FunFam" id="1.20.920.30:FF:000002">
    <property type="entry name" value="Dynein axonemal heavy chain 3"/>
    <property type="match status" value="1"/>
</dbReference>
<dbReference type="Gene3D" id="1.20.920.30">
    <property type="match status" value="1"/>
</dbReference>
<evidence type="ECO:0000256" key="4">
    <source>
        <dbReference type="ARBA" id="ARBA00022701"/>
    </source>
</evidence>
<dbReference type="Pfam" id="PF08393">
    <property type="entry name" value="DHC_N2"/>
    <property type="match status" value="1"/>
</dbReference>
<dbReference type="GO" id="GO:0005524">
    <property type="term" value="F:ATP binding"/>
    <property type="evidence" value="ECO:0007669"/>
    <property type="project" value="UniProtKB-KW"/>
</dbReference>
<sequence length="2842" mass="321646">METYRSGTRPQFDKLRTLMQVTEDGKESQQRHFARNIDEQMDQLRRNIETVYDKAGQSIVSDENSDIEEVIAYISSLQKEAEGIATREKELRGYQITIGAEETTVDTMNDMLNDVNMKYKLWVGVRDWTAFVEETRQVPVDELSVTSVQDTVQQYTTLVKQVSSKLPNNGVVPMLKSNVEEWRELTPVLQAITNPKLKSDHTAKISQIVGEVEVEDGTAKTMAEWGSQLTVGMLLDNNVIQYREELIGVSAAAIEEDKLQQQIDKVSAQWTGGGPKPPMEFQFHNHKDVKDSYTLVGASVEDTLALLDDTLISISTIASSKFCQGLLKAQVERWDSRLKYMQETLDLWVELQRQWIYLENIFSSSEIRSQWKDDAKRFEKVDRFFRDLMRKAHDQPTAYRALLINAPSFDSGESADASKSLKKDLDGNIKELEKVLYSLEKKLEEKRRAFPRFYFLSNDDLLDILAKVKTPELMMPHMLKMFDGIKSLAFADGNDITHLISMEGERVELVNKNVKARGPVDSWMDMLEREMLTTLRRHAQTCLEDFEERGDRSNWMFQHPVQLVLMMEQLLWTRSVEEALDKPDSEQRMLELKSKNYALLDELASLTGRKLSKVQRVLLSTMITIDVHGRDLVDEMCDNKVIETKEFGWQKQLRVYWEKDDDDYGNMFIRQNNSRFVYGYEYLGAQGRLVITPLTDRIYMTVTGALKLYLGASPSGPAGTGKTETVKDLAKNLARQCIVYNCSDGVTYKMMEKFFSGLIQTGAWACLDEFNRINIEVLSVIASQILEIKLALQNKKDSFTFQGTPDVRVRPTYGSFVTMNPGYAGRTELPDNLKILFRPVAVMTPDFRMIAEVILYSEGFKNAKDLSLKITQLYKLSSEQLSPQDHYDFGMRALKSILVMAGDLKRSQPDVTEDLTLIVACNDSNVPKFVAEDIPLFNGIMQDLFPGVSFPKREYTELLPVIQRYMDKKKLVDVGAWVQKSIQFYETLIVRHGVMLVGWTGTGKTEIRESIASALISMCEAGSSNPVAQQVHQFKMNPKAVLMHELYGQLDVNTNEWKDGVLAAIAKSCVRDSEGSKDHRWIVFDGPVDTLWIESLNSVLDDSKLLCLDSGERIKLPETIHMLFEVADLAVASPATVSRCGMVYVDTSDLPWIGPVRQWSETSLASSGAPPQCREYVVSLFETYVPKGLEWLAQQKTLMHAGNINVIQSMCDLYTSLIQSHKLKFAADPAETLPHDDPSFTERNELCNALFAFSYIWSIGANVSQEGMDSFDTLARSVLERVVRFPGGGNVYDYTIDFKTRLFVGWDVHMKEFVYNVETPFFNILVPTVDTVRYSTLAKTLIQCGKPVLFNGQTGVGKSVILSDCLNTNKEELQLALVSFQFSAQTSSERTQLLLESKLKQKRKNILGAPPGKRIALFIDDLNMPALEEFGASPPIELIRQLMGSGGFYDRKIAGFWKNVEDVTYIAACGPPEGGRNPVTPRLLRLFHLFQIPNLTNDSMKRIFNSILNGFLGGKNFSKEVRNVANSLVIASVEIFNKIQEDLRPRPTTPHYTFNLRDLAKVFQGLTQVVPRICRDEKTAIRLWIHETMRCFYDRLATEEDRLYFTSELMMDALTRYLPGSHSHENYFEGEPIIWGDFLRFGAAEKVYEEATDLPKVAAVLDEYQEDYNATLASGGNGETTVSPLNLVLFSDHCTHLARIIRVIRQPRGNGLLVGVGGSGKRSLSRLGAYVADAKVFEISVGKGYSMNEFHEFLLEVYTYAGVQNRPCVFLLADNQIVHESMLEDVNNILNSGEVPSLFTPEEREKRVSACVEAAQQQGITDRDEVYNFFISRVRDNLHIVLCMSPVGDTFRTRCRQFPSLTNCCSIDWFDEWPAEALKGVAERLLEDMREVIDKELLGKLPNLFVDVHATVVELANVYWEELRRRYYITPTSYLEFIEMYKGMYLERRQRLEEQLSQVENGKEKMRDTDETIAVMKKEIEVKRPQLEKASAETEAVVADLTVRQAKASEVQTQVRAQQESAAVQQKEASKIAAEANGRLAEAKPIIDRAKAALDTIQASDLNELRSFANPPSAVLKTTQACMVMFDPKDFNGQWSGGSDWKAAREFLSYRPLLDMIRGYPTDNVKPAVLQKMQKYINDEEFTVEICSQKGSQTCGSLCAWVHAVNEYSKVVKEVAPMRQAAAEAEEHLAETNAKLQAAQQQLKQVEKELAELQENYETSLKKKNDLESGLAICISRLENAQILSDSLKSEGTRWTANIAILKERLAQLPMQSFLASACAVYSGPFTPIFRKRLMTLWSRRFEEHGFSLQEFSLVSILGDPVDTLNWQVNGLPTDDTSTENAIIATLSVAPRRWPLFIDPQEQGLKWLMNQYQPSGGDKSNPGVKVIKITESTWMRTLESQIRLGGTVIIDDVGEYLDPALEPLIARRIVAADGGSPQIQLTPQSGPIDYNPNFRLFMCTKLPNPHYLPDVSTRVALLNFTVTIEGLEDQMLGEVVSIEKREMEEEKNVIIQSIADGQKKLKQIEEQILDRLKSTQGNILDDKNLITELQSAQSNANVLSANEESARQKMAIISASREKYRSVAVRSALLFFVLADVARIDPMYQYSLQFFVKLVRLRVQKAKESSNVNPDDEAAMTLYLDGVIESITKSTYSQICRGLFNKDKIILSYLISSAIARQTGEVKDDEWQYFIRASALVASDLPERPHELMWLSRTQYELAEALSRTVASFSKLLSEIKANSEAWKTFVVDSPFTKEDAPEGWYGTLNAFQRILLVRCFREEKLYLSLANYVTETMGTHYMEPPPFDLQGALRDSSPGTPIIFVLSQGADPMEALQVFARTEGN</sequence>
<dbReference type="FunFam" id="3.20.180.20:FF:000001">
    <property type="entry name" value="Dynein axonemal heavy chain 5"/>
    <property type="match status" value="1"/>
</dbReference>
<dbReference type="InterPro" id="IPR054354">
    <property type="entry name" value="DYNC2H1-like_lid"/>
</dbReference>
<dbReference type="InterPro" id="IPR042222">
    <property type="entry name" value="Dynein_2_N"/>
</dbReference>
<evidence type="ECO:0000256" key="6">
    <source>
        <dbReference type="ARBA" id="ARBA00022741"/>
    </source>
</evidence>
<dbReference type="FunFam" id="3.40.50.300:FF:001145">
    <property type="entry name" value="Putative dynein heavy chain"/>
    <property type="match status" value="1"/>
</dbReference>
<evidence type="ECO:0000313" key="16">
    <source>
        <dbReference type="EMBL" id="CAD2218708.1"/>
    </source>
</evidence>
<gene>
    <name evidence="16" type="ORF">ADEAN_000619900</name>
</gene>
<dbReference type="GO" id="GO:0005930">
    <property type="term" value="C:axoneme"/>
    <property type="evidence" value="ECO:0007669"/>
    <property type="project" value="UniProtKB-SubCell"/>
</dbReference>
<dbReference type="InterPro" id="IPR027417">
    <property type="entry name" value="P-loop_NTPase"/>
</dbReference>
<dbReference type="Proteomes" id="UP000515908">
    <property type="component" value="Chromosome 12"/>
</dbReference>
<evidence type="ECO:0000259" key="15">
    <source>
        <dbReference type="SMART" id="SM00382"/>
    </source>
</evidence>
<dbReference type="SMART" id="SM00382">
    <property type="entry name" value="AAA"/>
    <property type="match status" value="3"/>
</dbReference>
<dbReference type="Gene3D" id="1.20.920.20">
    <property type="match status" value="1"/>
</dbReference>
<dbReference type="FunFam" id="1.20.58.1120:FF:000007">
    <property type="entry name" value="Dynein heavy chain 4"/>
    <property type="match status" value="1"/>
</dbReference>
<keyword evidence="13" id="KW-0966">Cell projection</keyword>
<evidence type="ECO:0000256" key="7">
    <source>
        <dbReference type="ARBA" id="ARBA00022840"/>
    </source>
</evidence>
<keyword evidence="10" id="KW-0969">Cilium</keyword>
<evidence type="ECO:0000256" key="11">
    <source>
        <dbReference type="ARBA" id="ARBA00023175"/>
    </source>
</evidence>
<feature type="domain" description="AAA+ ATPase" evidence="15">
    <location>
        <begin position="708"/>
        <end position="847"/>
    </location>
</feature>
<dbReference type="FunFam" id="3.40.50.300:FF:002141">
    <property type="entry name" value="Dynein heavy chain"/>
    <property type="match status" value="1"/>
</dbReference>
<evidence type="ECO:0000313" key="17">
    <source>
        <dbReference type="Proteomes" id="UP000515908"/>
    </source>
</evidence>
<dbReference type="Gene3D" id="3.40.50.300">
    <property type="entry name" value="P-loop containing nucleotide triphosphate hydrolases"/>
    <property type="match status" value="4"/>
</dbReference>
<dbReference type="FunFam" id="3.40.50.300:FF:000063">
    <property type="entry name" value="dynein heavy chain 6, axonemal"/>
    <property type="match status" value="1"/>
</dbReference>
<dbReference type="InterPro" id="IPR013602">
    <property type="entry name" value="Dynein_heavy_linker"/>
</dbReference>
<evidence type="ECO:0000256" key="2">
    <source>
        <dbReference type="ARBA" id="ARBA00008887"/>
    </source>
</evidence>
<comment type="subcellular location">
    <subcellularLocation>
        <location evidence="1">Cytoplasm</location>
        <location evidence="1">Cytoskeleton</location>
        <location evidence="1">Cilium axoneme</location>
    </subcellularLocation>
</comment>
<dbReference type="Pfam" id="PF17852">
    <property type="entry name" value="Dynein_AAA_lid"/>
    <property type="match status" value="1"/>
</dbReference>
<keyword evidence="3" id="KW-0963">Cytoplasm</keyword>
<dbReference type="InterPro" id="IPR043157">
    <property type="entry name" value="Dynein_AAA1S"/>
</dbReference>
<dbReference type="Pfam" id="PF12780">
    <property type="entry name" value="AAA_8"/>
    <property type="match status" value="1"/>
</dbReference>
<name>A0A7G2CFN5_9TRYP</name>
<dbReference type="FunFam" id="1.10.8.710:FF:000004">
    <property type="entry name" value="Dynein axonemal heavy chain 6"/>
    <property type="match status" value="1"/>
</dbReference>
<dbReference type="FunFam" id="1.10.8.1220:FF:000001">
    <property type="entry name" value="Dynein axonemal heavy chain 5"/>
    <property type="match status" value="1"/>
</dbReference>
<dbReference type="Gene3D" id="1.20.58.1120">
    <property type="match status" value="1"/>
</dbReference>
<dbReference type="Gene3D" id="1.10.8.1220">
    <property type="match status" value="1"/>
</dbReference>
<feature type="coiled-coil region" evidence="14">
    <location>
        <begin position="422"/>
        <end position="449"/>
    </location>
</feature>
<dbReference type="InterPro" id="IPR003593">
    <property type="entry name" value="AAA+_ATPase"/>
</dbReference>
<dbReference type="Gene3D" id="3.20.180.20">
    <property type="entry name" value="Dynein heavy chain, N-terminal domain 2"/>
    <property type="match status" value="1"/>
</dbReference>
<dbReference type="VEuPathDB" id="TriTrypDB:ADEAN_000619900"/>
<evidence type="ECO:0000256" key="8">
    <source>
        <dbReference type="ARBA" id="ARBA00023017"/>
    </source>
</evidence>
<comment type="similarity">
    <text evidence="2">Belongs to the dynein heavy chain family.</text>
</comment>
<keyword evidence="8" id="KW-0243">Dynein</keyword>
<dbReference type="Pfam" id="PF22597">
    <property type="entry name" value="DYN_lid"/>
    <property type="match status" value="1"/>
</dbReference>
<keyword evidence="5" id="KW-0677">Repeat</keyword>
<dbReference type="GO" id="GO:0045505">
    <property type="term" value="F:dynein intermediate chain binding"/>
    <property type="evidence" value="ECO:0007669"/>
    <property type="project" value="InterPro"/>
</dbReference>
<protein>
    <recommendedName>
        <fullName evidence="15">AAA+ ATPase domain-containing protein</fullName>
    </recommendedName>
</protein>
<evidence type="ECO:0000256" key="5">
    <source>
        <dbReference type="ARBA" id="ARBA00022737"/>
    </source>
</evidence>
<dbReference type="InterPro" id="IPR024743">
    <property type="entry name" value="Dynein_HC_stalk"/>
</dbReference>
<dbReference type="FunFam" id="3.40.50.300:FF:002429">
    <property type="entry name" value="Dynein heavy chain, putative"/>
    <property type="match status" value="1"/>
</dbReference>
<dbReference type="Gene3D" id="6.10.140.1060">
    <property type="match status" value="1"/>
</dbReference>
<dbReference type="Gene3D" id="1.10.472.130">
    <property type="match status" value="1"/>
</dbReference>
<keyword evidence="7" id="KW-0067">ATP-binding</keyword>
<dbReference type="FunFam" id="1.20.920.20:FF:000013">
    <property type="entry name" value="Dynein Heavy Chain"/>
    <property type="match status" value="1"/>
</dbReference>
<dbReference type="Pfam" id="PF12777">
    <property type="entry name" value="MT"/>
    <property type="match status" value="1"/>
</dbReference>
<feature type="domain" description="AAA+ ATPase" evidence="15">
    <location>
        <begin position="990"/>
        <end position="1133"/>
    </location>
</feature>
<keyword evidence="4" id="KW-0493">Microtubule</keyword>
<evidence type="ECO:0000256" key="3">
    <source>
        <dbReference type="ARBA" id="ARBA00022490"/>
    </source>
</evidence>
<dbReference type="SUPFAM" id="SSF52540">
    <property type="entry name" value="P-loop containing nucleoside triphosphate hydrolases"/>
    <property type="match status" value="4"/>
</dbReference>
<dbReference type="InterPro" id="IPR042228">
    <property type="entry name" value="Dynein_linker_3"/>
</dbReference>
<dbReference type="GO" id="GO:0007018">
    <property type="term" value="P:microtubule-based movement"/>
    <property type="evidence" value="ECO:0007669"/>
    <property type="project" value="InterPro"/>
</dbReference>
<dbReference type="Gene3D" id="1.20.140.100">
    <property type="entry name" value="Dynein heavy chain, N-terminal domain 2"/>
    <property type="match status" value="1"/>
</dbReference>
<evidence type="ECO:0000256" key="13">
    <source>
        <dbReference type="ARBA" id="ARBA00023273"/>
    </source>
</evidence>
<dbReference type="Pfam" id="PF12775">
    <property type="entry name" value="AAA_7"/>
    <property type="match status" value="1"/>
</dbReference>
<dbReference type="Gene3D" id="1.10.8.710">
    <property type="match status" value="1"/>
</dbReference>
<keyword evidence="11" id="KW-0505">Motor protein</keyword>
<keyword evidence="17" id="KW-1185">Reference proteome</keyword>
<feature type="coiled-coil region" evidence="14">
    <location>
        <begin position="2182"/>
        <end position="2230"/>
    </location>
</feature>
<organism evidence="16 17">
    <name type="scientific">Angomonas deanei</name>
    <dbReference type="NCBI Taxonomy" id="59799"/>
    <lineage>
        <taxon>Eukaryota</taxon>
        <taxon>Discoba</taxon>
        <taxon>Euglenozoa</taxon>
        <taxon>Kinetoplastea</taxon>
        <taxon>Metakinetoplastina</taxon>
        <taxon>Trypanosomatida</taxon>
        <taxon>Trypanosomatidae</taxon>
        <taxon>Strigomonadinae</taxon>
        <taxon>Angomonas</taxon>
    </lineage>
</organism>
<accession>A0A7G2CFN5</accession>
<dbReference type="InterPro" id="IPR041466">
    <property type="entry name" value="Dynein_AAA5_ext"/>
</dbReference>
<reference evidence="16 17" key="1">
    <citation type="submission" date="2020-08" db="EMBL/GenBank/DDBJ databases">
        <authorList>
            <person name="Newling K."/>
            <person name="Davey J."/>
            <person name="Forrester S."/>
        </authorList>
    </citation>
    <scope>NUCLEOTIDE SEQUENCE [LARGE SCALE GENOMIC DNA]</scope>
    <source>
        <strain evidence="17">Crithidia deanei Carvalho (ATCC PRA-265)</strain>
    </source>
</reference>
<keyword evidence="9 14" id="KW-0175">Coiled coil</keyword>
<dbReference type="GO" id="GO:0005874">
    <property type="term" value="C:microtubule"/>
    <property type="evidence" value="ECO:0007669"/>
    <property type="project" value="UniProtKB-KW"/>
</dbReference>
<dbReference type="PANTHER" id="PTHR45703:SF36">
    <property type="entry name" value="DYNEIN HEAVY CHAIN, CYTOPLASMIC"/>
    <property type="match status" value="1"/>
</dbReference>
<dbReference type="InterPro" id="IPR035699">
    <property type="entry name" value="AAA_6"/>
</dbReference>
<evidence type="ECO:0000256" key="12">
    <source>
        <dbReference type="ARBA" id="ARBA00023212"/>
    </source>
</evidence>
<feature type="domain" description="AAA+ ATPase" evidence="15">
    <location>
        <begin position="1344"/>
        <end position="1493"/>
    </location>
</feature>
<evidence type="ECO:0000256" key="14">
    <source>
        <dbReference type="SAM" id="Coils"/>
    </source>
</evidence>
<evidence type="ECO:0000256" key="10">
    <source>
        <dbReference type="ARBA" id="ARBA00023069"/>
    </source>
</evidence>
<dbReference type="GO" id="GO:0030286">
    <property type="term" value="C:dynein complex"/>
    <property type="evidence" value="ECO:0007669"/>
    <property type="project" value="UniProtKB-KW"/>
</dbReference>
<evidence type="ECO:0000256" key="9">
    <source>
        <dbReference type="ARBA" id="ARBA00023054"/>
    </source>
</evidence>
<dbReference type="InterPro" id="IPR035706">
    <property type="entry name" value="AAA_9"/>
</dbReference>
<evidence type="ECO:0000256" key="1">
    <source>
        <dbReference type="ARBA" id="ARBA00004430"/>
    </source>
</evidence>
<dbReference type="PANTHER" id="PTHR45703">
    <property type="entry name" value="DYNEIN HEAVY CHAIN"/>
    <property type="match status" value="1"/>
</dbReference>
<dbReference type="InterPro" id="IPR026983">
    <property type="entry name" value="DHC"/>
</dbReference>
<dbReference type="Pfam" id="PF12781">
    <property type="entry name" value="AAA_9"/>
    <property type="match status" value="1"/>
</dbReference>
<dbReference type="InterPro" id="IPR024317">
    <property type="entry name" value="Dynein_heavy_chain_D4_dom"/>
</dbReference>
<keyword evidence="6" id="KW-0547">Nucleotide-binding</keyword>
<keyword evidence="12" id="KW-0206">Cytoskeleton</keyword>
<proteinExistence type="inferred from homology"/>
<dbReference type="GO" id="GO:0051959">
    <property type="term" value="F:dynein light intermediate chain binding"/>
    <property type="evidence" value="ECO:0007669"/>
    <property type="project" value="InterPro"/>
</dbReference>
<dbReference type="EMBL" id="LR877156">
    <property type="protein sequence ID" value="CAD2218708.1"/>
    <property type="molecule type" value="Genomic_DNA"/>
</dbReference>